<feature type="transmembrane region" description="Helical" evidence="1">
    <location>
        <begin position="256"/>
        <end position="274"/>
    </location>
</feature>
<dbReference type="EMBL" id="BRYB01000099">
    <property type="protein sequence ID" value="GMI22723.1"/>
    <property type="molecule type" value="Genomic_DNA"/>
</dbReference>
<keyword evidence="1" id="KW-0472">Membrane</keyword>
<gene>
    <name evidence="2" type="ORF">TeGR_g7201</name>
</gene>
<organism evidence="2 3">
    <name type="scientific">Tetraparma gracilis</name>
    <dbReference type="NCBI Taxonomy" id="2962635"/>
    <lineage>
        <taxon>Eukaryota</taxon>
        <taxon>Sar</taxon>
        <taxon>Stramenopiles</taxon>
        <taxon>Ochrophyta</taxon>
        <taxon>Bolidophyceae</taxon>
        <taxon>Parmales</taxon>
        <taxon>Triparmaceae</taxon>
        <taxon>Tetraparma</taxon>
    </lineage>
</organism>
<dbReference type="Proteomes" id="UP001165060">
    <property type="component" value="Unassembled WGS sequence"/>
</dbReference>
<feature type="transmembrane region" description="Helical" evidence="1">
    <location>
        <begin position="179"/>
        <end position="196"/>
    </location>
</feature>
<reference evidence="2 3" key="1">
    <citation type="journal article" date="2023" name="Commun. Biol.">
        <title>Genome analysis of Parmales, the sister group of diatoms, reveals the evolutionary specialization of diatoms from phago-mixotrophs to photoautotrophs.</title>
        <authorList>
            <person name="Ban H."/>
            <person name="Sato S."/>
            <person name="Yoshikawa S."/>
            <person name="Yamada K."/>
            <person name="Nakamura Y."/>
            <person name="Ichinomiya M."/>
            <person name="Sato N."/>
            <person name="Blanc-Mathieu R."/>
            <person name="Endo H."/>
            <person name="Kuwata A."/>
            <person name="Ogata H."/>
        </authorList>
    </citation>
    <scope>NUCLEOTIDE SEQUENCE [LARGE SCALE GENOMIC DNA]</scope>
</reference>
<keyword evidence="1" id="KW-0812">Transmembrane</keyword>
<keyword evidence="3" id="KW-1185">Reference proteome</keyword>
<evidence type="ECO:0000313" key="2">
    <source>
        <dbReference type="EMBL" id="GMI22723.1"/>
    </source>
</evidence>
<accession>A0ABQ6MAG8</accession>
<feature type="transmembrane region" description="Helical" evidence="1">
    <location>
        <begin position="16"/>
        <end position="35"/>
    </location>
</feature>
<keyword evidence="1" id="KW-1133">Transmembrane helix</keyword>
<protein>
    <submittedName>
        <fullName evidence="2">Uncharacterized protein</fullName>
    </submittedName>
</protein>
<evidence type="ECO:0000313" key="3">
    <source>
        <dbReference type="Proteomes" id="UP001165060"/>
    </source>
</evidence>
<proteinExistence type="predicted"/>
<evidence type="ECO:0000256" key="1">
    <source>
        <dbReference type="SAM" id="Phobius"/>
    </source>
</evidence>
<comment type="caution">
    <text evidence="2">The sequence shown here is derived from an EMBL/GenBank/DDBJ whole genome shotgun (WGS) entry which is preliminary data.</text>
</comment>
<feature type="transmembrane region" description="Helical" evidence="1">
    <location>
        <begin position="294"/>
        <end position="315"/>
    </location>
</feature>
<feature type="non-terminal residue" evidence="2">
    <location>
        <position position="1"/>
    </location>
</feature>
<name>A0ABQ6MAG8_9STRA</name>
<feature type="transmembrane region" description="Helical" evidence="1">
    <location>
        <begin position="216"/>
        <end position="235"/>
    </location>
</feature>
<sequence>PPPPPSFAVCTAGSKLQPSFICAMLSVLAVTILALRKKTAATKLNVMSAVCFAVAGASSLTKVSEMYNLEKEIVAFIKWWVAEASTPNLPFCEEPFAASPWLAQGASCMAHLPYVPAILLGMSGVSPDILPTLNPKDPKYGKDAKNLRRLLWLQFAVQAYTGIGGHALPNPRMVMNQEFSISITFGLLFLLVKFTTEDPDRKISVQAGAALCLTPVLLYFTIGLMPLIFMSFIAAMAVGTTVKQAFGRFTPRATKVLLATFVPTIGILAIETLGCDFLQGVNLNAPWHLAFDLLFWQVVGTTLDVTLLTPPGIFLKPWSSESARRGSALMPGKLDAAILAEKLAAAQ</sequence>